<accession>A0AAU7D5R9</accession>
<dbReference type="GO" id="GO:0005975">
    <property type="term" value="P:carbohydrate metabolic process"/>
    <property type="evidence" value="ECO:0007669"/>
    <property type="project" value="InterPro"/>
</dbReference>
<dbReference type="EMBL" id="CP121195">
    <property type="protein sequence ID" value="XBH12756.1"/>
    <property type="molecule type" value="Genomic_DNA"/>
</dbReference>
<dbReference type="CDD" id="cd08023">
    <property type="entry name" value="GH16_laminarinase_like"/>
    <property type="match status" value="1"/>
</dbReference>
<dbReference type="GO" id="GO:0004553">
    <property type="term" value="F:hydrolase activity, hydrolyzing O-glycosyl compounds"/>
    <property type="evidence" value="ECO:0007669"/>
    <property type="project" value="InterPro"/>
</dbReference>
<dbReference type="EMBL" id="CP121194">
    <property type="protein sequence ID" value="XBH09471.1"/>
    <property type="molecule type" value="Genomic_DNA"/>
</dbReference>
<dbReference type="Gene3D" id="2.60.120.200">
    <property type="match status" value="1"/>
</dbReference>
<keyword evidence="4" id="KW-0378">Hydrolase</keyword>
<dbReference type="InterPro" id="IPR013320">
    <property type="entry name" value="ConA-like_dom_sf"/>
</dbReference>
<dbReference type="RefSeq" id="WP_348266982.1">
    <property type="nucleotide sequence ID" value="NZ_CP121194.1"/>
</dbReference>
<dbReference type="InterPro" id="IPR050546">
    <property type="entry name" value="Glycosyl_Hydrlase_16"/>
</dbReference>
<evidence type="ECO:0000259" key="2">
    <source>
        <dbReference type="PROSITE" id="PS51762"/>
    </source>
</evidence>
<proteinExistence type="inferred from homology"/>
<evidence type="ECO:0000313" key="4">
    <source>
        <dbReference type="EMBL" id="XBH12756.1"/>
    </source>
</evidence>
<dbReference type="KEGG" id="epl:P4G45_13385"/>
<gene>
    <name evidence="3" type="ORF">P4G45_13385</name>
    <name evidence="4" type="ORF">P8936_13795</name>
</gene>
<dbReference type="PANTHER" id="PTHR10963">
    <property type="entry name" value="GLYCOSYL HYDROLASE-RELATED"/>
    <property type="match status" value="1"/>
</dbReference>
<dbReference type="AlphaFoldDB" id="A0AAU7D5R9"/>
<sequence>MINIEPPNTVSLVAAALSKKKFGSMRFLRRAALGCVVLLIAGAGMAQAPVSSTDSAKSKPEWKLSWSDEFNGANGSAPAAAKWSFETGGSGNGNNELETYTKRPVNVQQNDGNLVITARKEDFTGADGIARPYTSGRIRTKGLFSQAYGRFEASIKLPLGKGIWPAFWLLGNDIDSVGWPKGGEIDIMENIGEPSTIYSTLHGPGYSGAHGISAKFALSTGEAVNTGFHLYSVEWAPKDIKFFLDNKLIAERTPADLPPGTAWVYDHPFFIILNVAVGGYWPGNPDATTTFPQKMLVDYVRVYSRTGTSAEGKQTR</sequence>
<dbReference type="InterPro" id="IPR000757">
    <property type="entry name" value="Beta-glucanase-like"/>
</dbReference>
<reference evidence="4" key="1">
    <citation type="submission" date="2023-03" db="EMBL/GenBank/DDBJ databases">
        <title>Edaphobacter sp.</title>
        <authorList>
            <person name="Huber K.J."/>
            <person name="Papendorf J."/>
            <person name="Pilke C."/>
            <person name="Bunk B."/>
            <person name="Sproeer C."/>
            <person name="Pester M."/>
        </authorList>
    </citation>
    <scope>NUCLEOTIDE SEQUENCE</scope>
    <source>
        <strain evidence="3">DSM 109919</strain>
        <strain evidence="4">DSM 109920</strain>
    </source>
</reference>
<dbReference type="PANTHER" id="PTHR10963:SF55">
    <property type="entry name" value="GLYCOSIDE HYDROLASE FAMILY 16 PROTEIN"/>
    <property type="match status" value="1"/>
</dbReference>
<feature type="domain" description="GH16" evidence="2">
    <location>
        <begin position="52"/>
        <end position="308"/>
    </location>
</feature>
<dbReference type="Pfam" id="PF00722">
    <property type="entry name" value="Glyco_hydro_16"/>
    <property type="match status" value="1"/>
</dbReference>
<protein>
    <submittedName>
        <fullName evidence="4">Glycoside hydrolase family 16 protein</fullName>
    </submittedName>
</protein>
<name>A0AAU7D5R9_9BACT</name>
<evidence type="ECO:0000313" key="3">
    <source>
        <dbReference type="EMBL" id="XBH09471.1"/>
    </source>
</evidence>
<comment type="similarity">
    <text evidence="1">Belongs to the glycosyl hydrolase 16 family.</text>
</comment>
<evidence type="ECO:0000256" key="1">
    <source>
        <dbReference type="ARBA" id="ARBA00006865"/>
    </source>
</evidence>
<accession>A0AAU7CW99</accession>
<organism evidence="4">
    <name type="scientific">Edaphobacter paludis</name>
    <dbReference type="NCBI Taxonomy" id="3035702"/>
    <lineage>
        <taxon>Bacteria</taxon>
        <taxon>Pseudomonadati</taxon>
        <taxon>Acidobacteriota</taxon>
        <taxon>Terriglobia</taxon>
        <taxon>Terriglobales</taxon>
        <taxon>Acidobacteriaceae</taxon>
        <taxon>Edaphobacter</taxon>
    </lineage>
</organism>
<dbReference type="SUPFAM" id="SSF49899">
    <property type="entry name" value="Concanavalin A-like lectins/glucanases"/>
    <property type="match status" value="1"/>
</dbReference>
<dbReference type="PROSITE" id="PS51762">
    <property type="entry name" value="GH16_2"/>
    <property type="match status" value="1"/>
</dbReference>